<proteinExistence type="predicted"/>
<dbReference type="Proteomes" id="UP000541583">
    <property type="component" value="Unassembled WGS sequence"/>
</dbReference>
<comment type="caution">
    <text evidence="1">The sequence shown here is derived from an EMBL/GenBank/DDBJ whole genome shotgun (WGS) entry which is preliminary data.</text>
</comment>
<sequence length="98" mass="10956">MLNIPKDIKAVQPVAHFIPGDNPYKDIQNAAADNNRSSKRLSKVIAQSGRLIWSFILRDENFHCNMGDVSIRIKGMIKTNIVIGYIQLIPIVIKSNPA</sequence>
<keyword evidence="2" id="KW-1185">Reference proteome</keyword>
<accession>A0ABR6PLT4</accession>
<dbReference type="RefSeq" id="WP_076374242.1">
    <property type="nucleotide sequence ID" value="NZ_FTMG01000007.1"/>
</dbReference>
<organism evidence="1 2">
    <name type="scientific">Mucilaginibacter lappiensis</name>
    <dbReference type="NCBI Taxonomy" id="354630"/>
    <lineage>
        <taxon>Bacteria</taxon>
        <taxon>Pseudomonadati</taxon>
        <taxon>Bacteroidota</taxon>
        <taxon>Sphingobacteriia</taxon>
        <taxon>Sphingobacteriales</taxon>
        <taxon>Sphingobacteriaceae</taxon>
        <taxon>Mucilaginibacter</taxon>
    </lineage>
</organism>
<gene>
    <name evidence="1" type="ORF">HDF23_003493</name>
</gene>
<protein>
    <submittedName>
        <fullName evidence="1">Uncharacterized protein</fullName>
    </submittedName>
</protein>
<reference evidence="1 2" key="1">
    <citation type="submission" date="2020-08" db="EMBL/GenBank/DDBJ databases">
        <title>Genomic Encyclopedia of Type Strains, Phase IV (KMG-V): Genome sequencing to study the core and pangenomes of soil and plant-associated prokaryotes.</title>
        <authorList>
            <person name="Whitman W."/>
        </authorList>
    </citation>
    <scope>NUCLEOTIDE SEQUENCE [LARGE SCALE GENOMIC DNA]</scope>
    <source>
        <strain evidence="1 2">ANJLi2</strain>
    </source>
</reference>
<dbReference type="EMBL" id="JACHCB010000008">
    <property type="protein sequence ID" value="MBB6110734.1"/>
    <property type="molecule type" value="Genomic_DNA"/>
</dbReference>
<evidence type="ECO:0000313" key="2">
    <source>
        <dbReference type="Proteomes" id="UP000541583"/>
    </source>
</evidence>
<name>A0ABR6PLT4_9SPHI</name>
<evidence type="ECO:0000313" key="1">
    <source>
        <dbReference type="EMBL" id="MBB6110734.1"/>
    </source>
</evidence>